<feature type="compositionally biased region" description="Basic and acidic residues" evidence="1">
    <location>
        <begin position="1"/>
        <end position="15"/>
    </location>
</feature>
<dbReference type="EMBL" id="JANPWB010000013">
    <property type="protein sequence ID" value="KAJ1106180.1"/>
    <property type="molecule type" value="Genomic_DNA"/>
</dbReference>
<protein>
    <submittedName>
        <fullName evidence="2">Uncharacterized protein</fullName>
    </submittedName>
</protein>
<reference evidence="2" key="1">
    <citation type="journal article" date="2022" name="bioRxiv">
        <title>Sequencing and chromosome-scale assembly of the giantPleurodeles waltlgenome.</title>
        <authorList>
            <person name="Brown T."/>
            <person name="Elewa A."/>
            <person name="Iarovenko S."/>
            <person name="Subramanian E."/>
            <person name="Araus A.J."/>
            <person name="Petzold A."/>
            <person name="Susuki M."/>
            <person name="Suzuki K.-i.T."/>
            <person name="Hayashi T."/>
            <person name="Toyoda A."/>
            <person name="Oliveira C."/>
            <person name="Osipova E."/>
            <person name="Leigh N.D."/>
            <person name="Simon A."/>
            <person name="Yun M.H."/>
        </authorList>
    </citation>
    <scope>NUCLEOTIDE SEQUENCE</scope>
    <source>
        <strain evidence="2">20211129_DDA</strain>
        <tissue evidence="2">Liver</tissue>
    </source>
</reference>
<feature type="region of interest" description="Disordered" evidence="1">
    <location>
        <begin position="1"/>
        <end position="25"/>
    </location>
</feature>
<accession>A0AAV7MTV0</accession>
<comment type="caution">
    <text evidence="2">The sequence shown here is derived from an EMBL/GenBank/DDBJ whole genome shotgun (WGS) entry which is preliminary data.</text>
</comment>
<name>A0AAV7MTV0_PLEWA</name>
<keyword evidence="3" id="KW-1185">Reference proteome</keyword>
<gene>
    <name evidence="2" type="ORF">NDU88_003583</name>
</gene>
<evidence type="ECO:0000256" key="1">
    <source>
        <dbReference type="SAM" id="MobiDB-lite"/>
    </source>
</evidence>
<proteinExistence type="predicted"/>
<dbReference type="AlphaFoldDB" id="A0AAV7MTV0"/>
<evidence type="ECO:0000313" key="3">
    <source>
        <dbReference type="Proteomes" id="UP001066276"/>
    </source>
</evidence>
<dbReference type="Proteomes" id="UP001066276">
    <property type="component" value="Chromosome 9"/>
</dbReference>
<evidence type="ECO:0000313" key="2">
    <source>
        <dbReference type="EMBL" id="KAJ1106180.1"/>
    </source>
</evidence>
<sequence length="94" mass="10402">MQHQNHLHDPRDIRHGGTKTSADCNHRLALRESKQAKRKAQVVAEMELQAGSPPPPVMRGEQLDVDVPDLDHEQMHAILGCSLPATPQTAEDVL</sequence>
<organism evidence="2 3">
    <name type="scientific">Pleurodeles waltl</name>
    <name type="common">Iberian ribbed newt</name>
    <dbReference type="NCBI Taxonomy" id="8319"/>
    <lineage>
        <taxon>Eukaryota</taxon>
        <taxon>Metazoa</taxon>
        <taxon>Chordata</taxon>
        <taxon>Craniata</taxon>
        <taxon>Vertebrata</taxon>
        <taxon>Euteleostomi</taxon>
        <taxon>Amphibia</taxon>
        <taxon>Batrachia</taxon>
        <taxon>Caudata</taxon>
        <taxon>Salamandroidea</taxon>
        <taxon>Salamandridae</taxon>
        <taxon>Pleurodelinae</taxon>
        <taxon>Pleurodeles</taxon>
    </lineage>
</organism>